<feature type="region of interest" description="Disordered" evidence="3">
    <location>
        <begin position="550"/>
        <end position="572"/>
    </location>
</feature>
<feature type="compositionally biased region" description="Polar residues" evidence="3">
    <location>
        <begin position="1574"/>
        <end position="1590"/>
    </location>
</feature>
<dbReference type="Gene3D" id="1.20.58.900">
    <property type="match status" value="1"/>
</dbReference>
<feature type="compositionally biased region" description="Polar residues" evidence="3">
    <location>
        <begin position="1513"/>
        <end position="1525"/>
    </location>
</feature>
<evidence type="ECO:0000259" key="4">
    <source>
        <dbReference type="PROSITE" id="PS50002"/>
    </source>
</evidence>
<evidence type="ECO:0000256" key="1">
    <source>
        <dbReference type="ARBA" id="ARBA00022443"/>
    </source>
</evidence>
<proteinExistence type="predicted"/>
<feature type="compositionally biased region" description="Low complexity" evidence="3">
    <location>
        <begin position="518"/>
        <end position="531"/>
    </location>
</feature>
<dbReference type="EMBL" id="JASPKY010000114">
    <property type="protein sequence ID" value="KAK9736433.1"/>
    <property type="molecule type" value="Genomic_DNA"/>
</dbReference>
<evidence type="ECO:0000313" key="6">
    <source>
        <dbReference type="EMBL" id="KAK9736433.1"/>
    </source>
</evidence>
<feature type="region of interest" description="Disordered" evidence="3">
    <location>
        <begin position="1"/>
        <end position="30"/>
    </location>
</feature>
<feature type="compositionally biased region" description="Polar residues" evidence="3">
    <location>
        <begin position="1312"/>
        <end position="1335"/>
    </location>
</feature>
<organism evidence="6 7">
    <name type="scientific">Popillia japonica</name>
    <name type="common">Japanese beetle</name>
    <dbReference type="NCBI Taxonomy" id="7064"/>
    <lineage>
        <taxon>Eukaryota</taxon>
        <taxon>Metazoa</taxon>
        <taxon>Ecdysozoa</taxon>
        <taxon>Arthropoda</taxon>
        <taxon>Hexapoda</taxon>
        <taxon>Insecta</taxon>
        <taxon>Pterygota</taxon>
        <taxon>Neoptera</taxon>
        <taxon>Endopterygota</taxon>
        <taxon>Coleoptera</taxon>
        <taxon>Polyphaga</taxon>
        <taxon>Scarabaeiformia</taxon>
        <taxon>Scarabaeidae</taxon>
        <taxon>Rutelinae</taxon>
        <taxon>Popillia</taxon>
    </lineage>
</organism>
<dbReference type="InterPro" id="IPR004012">
    <property type="entry name" value="Run_dom"/>
</dbReference>
<comment type="caution">
    <text evidence="6">The sequence shown here is derived from an EMBL/GenBank/DDBJ whole genome shotgun (WGS) entry which is preliminary data.</text>
</comment>
<accession>A0AAW1LJA3</accession>
<feature type="region of interest" description="Disordered" evidence="3">
    <location>
        <begin position="511"/>
        <end position="531"/>
    </location>
</feature>
<evidence type="ECO:0000256" key="2">
    <source>
        <dbReference type="PROSITE-ProRule" id="PRU00192"/>
    </source>
</evidence>
<sequence>MEKVAELPGEEIRVDYTAADSEQETEHTPTLDECKEVIRNLKNSKATGKSMGEVGLVGRGTALSPDSDCNSNHPGSASCLSNTSSQDIDFIQDNDYQWFLDYGYRDNHHTSILSLPESYEANDIGYYDALAKNMDANLAEADMESFRTEDIHALLTNLPPMCTDHLSQENNRQGESFASVSGSMMAKFDFESSISPHSSSQGEESANSTSMSICKSELLFSPVKETPMPGANFSVDSLDCDLLNEHDIMLTCQANKDNYTIAFEGSVTMYSEDSDFHETDKSEVSGIGSANWTNDLQKNVRNLKTMDASMTRSDCSTFTTWRNNNQSSDETICSLGENPMKSQSMPNLYKQKLMNLLGSSYLKGHNMSNSSSDTCTVKRRPVKVFDIQHQTQHSSGNGTEFSDMATSVDAGSNSSCSDTISKQQNFSLVKLFMKQKSMSAEGMSTALDHSSNSENWPVTQSGDSNMSDTKPFSDKKRPLKQDFEDSLLEQKLAANLMTSCGVILEDHEHNLSRSESVEQLSESTSKSESMENSSDVYYYGCSYNRNNNNNIDNKKKFKSKSTNTKRNNSLGISLSSDSTNSSYIERKQKFSKHVSVNLMNRSMQTSFPEVLKNVPYKLNCNNVRESVKVVEPSFLTKLKEESEIPKPVYILYPSYALPNLDFLKNKDEDLTKVLLMPQQHKAKISEKRRPFSCNDFEALKKKGFAHVQDWDSLNVLLPSEYKKVLAGVPEVAQYINKKEQHRRKDRRPSSCEYGTLERTSSLDRASSSSSTTTQPSSGYRGSSTMLLTDSQGSPATTNLNPLFVYRYDSVTSSEASLLTSEKQRSITTVAAPPLPKRSISLADQGRPEMAPPRPPLPRGILRKGEKLSNQSKRYSMVEVLYKDADVDTVNKHQSYPEPYFLPRNKRLSETEDEGVDAGTSSSSLDEQQEVYSTLSRNPVFNHLSCEDIVQLEEFLKLSGISLASEGEETDEESLMQLRSCVSRFLALRINQDCSKKSVSFAERVKILPKVTEPKFTTAPNNSPNVSAMINNTQRQQSTKTLVDMPICEEGETSPENYSSPHTTPTHKAICDLTQKRSLVSAVTDAVEQIIHHFSPATDQCELNTLGDSELTPTCAKLALTCLCPSLYAVLSDGLKPTLETSFGAIGNSVWQVVEGSAQQGPLTKALNDLVMRINGEDAITEGLVKFNAFVFGLLNVRSLDAWASFLRTRESVIKRHYEPDSLLLMSLTGSASIRGLLDTLIASLQPLALLPFQFDLLFEYRQLHQSLKRMDSYQHLTSPTHTKHWKSAYSTHSNISDTEETAVPLTALHYSTSSSDKTLPDLLNSSENFKPTTGKQRPRSCVDPGYLSKPSFKLGEDINTLAKKRWSGISLSSKLYQAYNRLAHDSEEEYTDSLENNHHQSTQDEFTRLDNVSSLAPESLDSNHSDDKPLNGKKFKKLQKKWEMLSGKESTSPPESPTHNKSKIPRPVASPVKPSGIPIAISPSTAKSNLKVITTKKVVTPTGGIPKKIPATNKPNNLVKTNSIQKKGAIRTSRLDQLENGDSPRQHAARPSSLPYKPISQSGKNGKIVPQRRAVSTSVNRKQTTQSQTPKVVRTLSHRLPSESGHLSFNEGEKLKVVLEVDEQWLLCCRGTQKGLVPRSAVIADIGRF</sequence>
<feature type="domain" description="RUN" evidence="5">
    <location>
        <begin position="1113"/>
        <end position="1259"/>
    </location>
</feature>
<reference evidence="6 7" key="1">
    <citation type="journal article" date="2024" name="BMC Genomics">
        <title>De novo assembly and annotation of Popillia japonica's genome with initial clues to its potential as an invasive pest.</title>
        <authorList>
            <person name="Cucini C."/>
            <person name="Boschi S."/>
            <person name="Funari R."/>
            <person name="Cardaioli E."/>
            <person name="Iannotti N."/>
            <person name="Marturano G."/>
            <person name="Paoli F."/>
            <person name="Bruttini M."/>
            <person name="Carapelli A."/>
            <person name="Frati F."/>
            <person name="Nardi F."/>
        </authorList>
    </citation>
    <scope>NUCLEOTIDE SEQUENCE [LARGE SCALE GENOMIC DNA]</scope>
    <source>
        <strain evidence="6">DMR45628</strain>
    </source>
</reference>
<keyword evidence="7" id="KW-1185">Reference proteome</keyword>
<dbReference type="CDD" id="cd17685">
    <property type="entry name" value="RUN_RUSC"/>
    <property type="match status" value="1"/>
</dbReference>
<dbReference type="InterPro" id="IPR037213">
    <property type="entry name" value="Run_dom_sf"/>
</dbReference>
<feature type="compositionally biased region" description="Polar residues" evidence="3">
    <location>
        <begin position="1448"/>
        <end position="1459"/>
    </location>
</feature>
<dbReference type="PROSITE" id="PS50002">
    <property type="entry name" value="SH3"/>
    <property type="match status" value="1"/>
</dbReference>
<feature type="compositionally biased region" description="Polar residues" evidence="3">
    <location>
        <begin position="918"/>
        <end position="929"/>
    </location>
</feature>
<dbReference type="Proteomes" id="UP001458880">
    <property type="component" value="Unassembled WGS sequence"/>
</dbReference>
<dbReference type="PROSITE" id="PS50826">
    <property type="entry name" value="RUN"/>
    <property type="match status" value="1"/>
</dbReference>
<dbReference type="InterPro" id="IPR047343">
    <property type="entry name" value="RUSC1_2"/>
</dbReference>
<dbReference type="SMART" id="SM00326">
    <property type="entry name" value="SH3"/>
    <property type="match status" value="1"/>
</dbReference>
<evidence type="ECO:0000256" key="3">
    <source>
        <dbReference type="SAM" id="MobiDB-lite"/>
    </source>
</evidence>
<feature type="region of interest" description="Disordered" evidence="3">
    <location>
        <begin position="900"/>
        <end position="929"/>
    </location>
</feature>
<feature type="domain" description="SH3" evidence="4">
    <location>
        <begin position="1588"/>
        <end position="1647"/>
    </location>
</feature>
<gene>
    <name evidence="6" type="ORF">QE152_g12516</name>
</gene>
<feature type="compositionally biased region" description="Basic and acidic residues" evidence="3">
    <location>
        <begin position="1"/>
        <end position="14"/>
    </location>
</feature>
<dbReference type="InterPro" id="IPR036028">
    <property type="entry name" value="SH3-like_dom_sf"/>
</dbReference>
<dbReference type="Gene3D" id="2.30.30.40">
    <property type="entry name" value="SH3 Domains"/>
    <property type="match status" value="1"/>
</dbReference>
<feature type="compositionally biased region" description="Polar residues" evidence="3">
    <location>
        <begin position="779"/>
        <end position="793"/>
    </location>
</feature>
<feature type="region of interest" description="Disordered" evidence="3">
    <location>
        <begin position="1504"/>
        <end position="1590"/>
    </location>
</feature>
<protein>
    <submittedName>
        <fullName evidence="6">Variant SH3 domain</fullName>
    </submittedName>
</protein>
<feature type="compositionally biased region" description="Polar residues" evidence="3">
    <location>
        <begin position="447"/>
        <end position="470"/>
    </location>
</feature>
<dbReference type="InterPro" id="IPR001452">
    <property type="entry name" value="SH3_domain"/>
</dbReference>
<dbReference type="PANTHER" id="PTHR15591:SF13">
    <property type="entry name" value="RUN DOMAIN-CONTAINING PROTEIN"/>
    <property type="match status" value="1"/>
</dbReference>
<feature type="region of interest" description="Disordered" evidence="3">
    <location>
        <begin position="737"/>
        <end position="793"/>
    </location>
</feature>
<feature type="region of interest" description="Disordered" evidence="3">
    <location>
        <begin position="837"/>
        <end position="867"/>
    </location>
</feature>
<evidence type="ECO:0000313" key="7">
    <source>
        <dbReference type="Proteomes" id="UP001458880"/>
    </source>
</evidence>
<evidence type="ECO:0000259" key="5">
    <source>
        <dbReference type="PROSITE" id="PS50826"/>
    </source>
</evidence>
<feature type="region of interest" description="Disordered" evidence="3">
    <location>
        <begin position="1312"/>
        <end position="1342"/>
    </location>
</feature>
<dbReference type="SUPFAM" id="SSF140741">
    <property type="entry name" value="RUN domain-like"/>
    <property type="match status" value="1"/>
</dbReference>
<name>A0AAW1LJA3_POPJA</name>
<feature type="region of interest" description="Disordered" evidence="3">
    <location>
        <begin position="442"/>
        <end position="477"/>
    </location>
</feature>
<dbReference type="SMART" id="SM00593">
    <property type="entry name" value="RUN"/>
    <property type="match status" value="1"/>
</dbReference>
<feature type="compositionally biased region" description="Low complexity" evidence="3">
    <location>
        <begin position="762"/>
        <end position="777"/>
    </location>
</feature>
<dbReference type="Pfam" id="PF02759">
    <property type="entry name" value="RUN"/>
    <property type="match status" value="1"/>
</dbReference>
<dbReference type="Pfam" id="PF00018">
    <property type="entry name" value="SH3_1"/>
    <property type="match status" value="1"/>
</dbReference>
<keyword evidence="1 2" id="KW-0728">SH3 domain</keyword>
<dbReference type="SUPFAM" id="SSF50044">
    <property type="entry name" value="SH3-domain"/>
    <property type="match status" value="1"/>
</dbReference>
<feature type="compositionally biased region" description="Basic and acidic residues" evidence="3">
    <location>
        <begin position="1533"/>
        <end position="1545"/>
    </location>
</feature>
<dbReference type="GO" id="GO:0031410">
    <property type="term" value="C:cytoplasmic vesicle"/>
    <property type="evidence" value="ECO:0007669"/>
    <property type="project" value="TreeGrafter"/>
</dbReference>
<feature type="region of interest" description="Disordered" evidence="3">
    <location>
        <begin position="1445"/>
        <end position="1482"/>
    </location>
</feature>
<dbReference type="PANTHER" id="PTHR15591">
    <property type="entry name" value="RUN AND SH3 DOMAIN CONTAINING"/>
    <property type="match status" value="1"/>
</dbReference>